<proteinExistence type="predicted"/>
<gene>
    <name evidence="1" type="ORF">LEP1GSC202_2630</name>
</gene>
<name>A0A5E8HAI5_9LEPT</name>
<sequence length="40" mass="5013">MIDRLKTYAEFGYDFHEKSFPLFNHFDFHRFIHHTTFDTC</sequence>
<organism evidence="1 2">
    <name type="scientific">Leptospira yanagawae serovar Saopaulo str. Sao Paulo = ATCC 700523</name>
    <dbReference type="NCBI Taxonomy" id="1249483"/>
    <lineage>
        <taxon>Bacteria</taxon>
        <taxon>Pseudomonadati</taxon>
        <taxon>Spirochaetota</taxon>
        <taxon>Spirochaetia</taxon>
        <taxon>Leptospirales</taxon>
        <taxon>Leptospiraceae</taxon>
        <taxon>Leptospira</taxon>
    </lineage>
</organism>
<accession>A0A5E8HAI5</accession>
<dbReference type="Proteomes" id="UP000013996">
    <property type="component" value="Unassembled WGS sequence"/>
</dbReference>
<protein>
    <submittedName>
        <fullName evidence="1">Uncharacterized protein</fullName>
    </submittedName>
</protein>
<dbReference type="AlphaFoldDB" id="A0A5E8HAI5"/>
<evidence type="ECO:0000313" key="1">
    <source>
        <dbReference type="EMBL" id="EOQ87767.1"/>
    </source>
</evidence>
<reference evidence="1 2" key="1">
    <citation type="submission" date="2013-04" db="EMBL/GenBank/DDBJ databases">
        <authorList>
            <person name="Harkins D.M."/>
            <person name="Durkin A.S."/>
            <person name="Brinkac L.M."/>
            <person name="Haft D.H."/>
            <person name="Selengut J.D."/>
            <person name="Sanka R."/>
            <person name="DePew J."/>
            <person name="Purushe J."/>
            <person name="Hartskeerl R.A."/>
            <person name="Ahmed A."/>
            <person name="van der Linden H."/>
            <person name="Goris M.G.A."/>
            <person name="Vinetz J.M."/>
            <person name="Sutton G.G."/>
            <person name="Nierman W.C."/>
            <person name="Fouts D.E."/>
        </authorList>
    </citation>
    <scope>NUCLEOTIDE SEQUENCE [LARGE SCALE GENOMIC DNA]</scope>
    <source>
        <strain evidence="1 2">Sao Paulo</strain>
    </source>
</reference>
<comment type="caution">
    <text evidence="1">The sequence shown here is derived from an EMBL/GenBank/DDBJ whole genome shotgun (WGS) entry which is preliminary data.</text>
</comment>
<evidence type="ECO:0000313" key="2">
    <source>
        <dbReference type="Proteomes" id="UP000013996"/>
    </source>
</evidence>
<dbReference type="STRING" id="1249483.LEP1GSC202_2630"/>
<dbReference type="EMBL" id="AOGX02000031">
    <property type="protein sequence ID" value="EOQ87767.1"/>
    <property type="molecule type" value="Genomic_DNA"/>
</dbReference>